<accession>A0A212R3S4</accession>
<dbReference type="OrthoDB" id="1441538at2"/>
<feature type="domain" description="Aspartyl/asparaginy/proline hydroxylase" evidence="1">
    <location>
        <begin position="125"/>
        <end position="214"/>
    </location>
</feature>
<keyword evidence="3" id="KW-1185">Reference proteome</keyword>
<evidence type="ECO:0000313" key="2">
    <source>
        <dbReference type="EMBL" id="SNB66701.1"/>
    </source>
</evidence>
<dbReference type="AlphaFoldDB" id="A0A212R3S4"/>
<sequence length="243" mass="27584">MDFGAPIRDLGPVDIAPLQQLIEGLPEEAWTRNTLRQEILSNDVHSVSQNILFKTEWHSSAHGSKLSYFEDLVWIWCKQKGFDPSGFMPIAKEETDIWPVYTFPDWLAYKEVLEPIVQQVIRPLRTETGVVTRLALVRLPAGAHIPPHIDGQVMATRAHRIHVPVSLSPSVEYKIDGRKITMVPGRAYDFNNRVRHSVRNKGRRPRVNLFVDYYPNPGVAVIDPLAAAMKPVYAPPTPLQRLI</sequence>
<dbReference type="InterPro" id="IPR027443">
    <property type="entry name" value="IPNS-like_sf"/>
</dbReference>
<dbReference type="EMBL" id="FYEH01000005">
    <property type="protein sequence ID" value="SNB66701.1"/>
    <property type="molecule type" value="Genomic_DNA"/>
</dbReference>
<organism evidence="2 3">
    <name type="scientific">Arboricoccus pini</name>
    <dbReference type="NCBI Taxonomy" id="1963835"/>
    <lineage>
        <taxon>Bacteria</taxon>
        <taxon>Pseudomonadati</taxon>
        <taxon>Pseudomonadota</taxon>
        <taxon>Alphaproteobacteria</taxon>
        <taxon>Geminicoccales</taxon>
        <taxon>Geminicoccaceae</taxon>
        <taxon>Arboricoccus</taxon>
    </lineage>
</organism>
<reference evidence="2 3" key="1">
    <citation type="submission" date="2017-06" db="EMBL/GenBank/DDBJ databases">
        <authorList>
            <person name="Kim H.J."/>
            <person name="Triplett B.A."/>
        </authorList>
    </citation>
    <scope>NUCLEOTIDE SEQUENCE [LARGE SCALE GENOMIC DNA]</scope>
    <source>
        <strain evidence="2 3">B29T1</strain>
    </source>
</reference>
<dbReference type="InterPro" id="IPR007803">
    <property type="entry name" value="Asp/Arg/Pro-Hydrxlase"/>
</dbReference>
<dbReference type="Pfam" id="PF05118">
    <property type="entry name" value="Asp_Arg_Hydrox"/>
    <property type="match status" value="1"/>
</dbReference>
<dbReference type="RefSeq" id="WP_088561309.1">
    <property type="nucleotide sequence ID" value="NZ_FYEH01000005.1"/>
</dbReference>
<gene>
    <name evidence="2" type="ORF">SAMN07250955_105172</name>
</gene>
<evidence type="ECO:0000259" key="1">
    <source>
        <dbReference type="Pfam" id="PF05118"/>
    </source>
</evidence>
<dbReference type="SUPFAM" id="SSF51197">
    <property type="entry name" value="Clavaminate synthase-like"/>
    <property type="match status" value="1"/>
</dbReference>
<dbReference type="Proteomes" id="UP000197065">
    <property type="component" value="Unassembled WGS sequence"/>
</dbReference>
<dbReference type="Gene3D" id="2.60.120.330">
    <property type="entry name" value="B-lactam Antibiotic, Isopenicillin N Synthase, Chain"/>
    <property type="match status" value="1"/>
</dbReference>
<protein>
    <submittedName>
        <fullName evidence="2">Aspartyl/Asparaginyl beta-hydroxylase</fullName>
    </submittedName>
</protein>
<evidence type="ECO:0000313" key="3">
    <source>
        <dbReference type="Proteomes" id="UP000197065"/>
    </source>
</evidence>
<proteinExistence type="predicted"/>
<name>A0A212R3S4_9PROT</name>